<feature type="compositionally biased region" description="Polar residues" evidence="2">
    <location>
        <begin position="365"/>
        <end position="377"/>
    </location>
</feature>
<feature type="compositionally biased region" description="Polar residues" evidence="2">
    <location>
        <begin position="419"/>
        <end position="429"/>
    </location>
</feature>
<gene>
    <name evidence="3" type="ORF">DL546_004946</name>
</gene>
<feature type="compositionally biased region" description="Polar residues" evidence="2">
    <location>
        <begin position="307"/>
        <end position="324"/>
    </location>
</feature>
<dbReference type="OrthoDB" id="5404651at2759"/>
<feature type="compositionally biased region" description="Polar residues" evidence="2">
    <location>
        <begin position="339"/>
        <end position="353"/>
    </location>
</feature>
<feature type="region of interest" description="Disordered" evidence="2">
    <location>
        <begin position="460"/>
        <end position="522"/>
    </location>
</feature>
<evidence type="ECO:0000256" key="2">
    <source>
        <dbReference type="SAM" id="MobiDB-lite"/>
    </source>
</evidence>
<keyword evidence="4" id="KW-1185">Reference proteome</keyword>
<dbReference type="STRING" id="177199.A0A420YAD6"/>
<evidence type="ECO:0000313" key="3">
    <source>
        <dbReference type="EMBL" id="RKU44843.1"/>
    </source>
</evidence>
<name>A0A420YAD6_9PEZI</name>
<dbReference type="AlphaFoldDB" id="A0A420YAD6"/>
<evidence type="ECO:0000256" key="1">
    <source>
        <dbReference type="SAM" id="Coils"/>
    </source>
</evidence>
<feature type="coiled-coil region" evidence="1">
    <location>
        <begin position="227"/>
        <end position="268"/>
    </location>
</feature>
<protein>
    <submittedName>
        <fullName evidence="3">Uncharacterized protein</fullName>
    </submittedName>
</protein>
<dbReference type="Proteomes" id="UP000275385">
    <property type="component" value="Unassembled WGS sequence"/>
</dbReference>
<feature type="region of interest" description="Disordered" evidence="2">
    <location>
        <begin position="538"/>
        <end position="558"/>
    </location>
</feature>
<feature type="region of interest" description="Disordered" evidence="2">
    <location>
        <begin position="339"/>
        <end position="445"/>
    </location>
</feature>
<accession>A0A420YAD6</accession>
<feature type="region of interest" description="Disordered" evidence="2">
    <location>
        <begin position="293"/>
        <end position="326"/>
    </location>
</feature>
<dbReference type="EMBL" id="QVQW01000026">
    <property type="protein sequence ID" value="RKU44843.1"/>
    <property type="molecule type" value="Genomic_DNA"/>
</dbReference>
<feature type="region of interest" description="Disordered" evidence="2">
    <location>
        <begin position="1"/>
        <end position="92"/>
    </location>
</feature>
<comment type="caution">
    <text evidence="3">The sequence shown here is derived from an EMBL/GenBank/DDBJ whole genome shotgun (WGS) entry which is preliminary data.</text>
</comment>
<sequence length="587" mass="63736">MTTDSQLPSTMAVDTYQTSVVDGPVTPQDEAVLLLSSSQLSMPSTEGPASPIDPSALKDNAAADHAVSPPAVIPSSLTPPPSSQVPKSNGVAAGQQHGFIASQPLVSPPETGLKQQKRKDTMIAGEFVTPTPQQVNEASSEELRSYLQACMAEQAKLKMEAAHHKLQYNLLSLQADEDAKRAAVELEMTRREVEALRMAQDTQQARHELNTASEAAHAKYLQLRVWYEQAVEEIESLSKKLKVAKKVIHQKEDELISLTDERNLLLNRIRENREHFHALRSPGGMFHTAVTTNQQTAVSPAQHRATPRQTPRSAQRDPQNSRGQPQEIPFDVLLKAATQENSSAPSTPMTSSRPAPRVQAKHTRNVQSLSSLPSTPISRAKRSDQSGLLPSVDLVPQTEPPYRSTARYIPETPPVARTANRTSRESTISAEDAGETAAATSQRHHNEELARQALTSFASRGSATSSMRRRVADEEVYESQASQAASQMLRRDPRDNFALAAAARGRSPPRTGHFSTTPAAAEKSAKLQAKLFAGLNKGGVTDGAEKRKLSGNEVQAESLSPTKKLRLVGGLRDTKGSVGLGIRYQEN</sequence>
<evidence type="ECO:0000313" key="4">
    <source>
        <dbReference type="Proteomes" id="UP000275385"/>
    </source>
</evidence>
<proteinExistence type="predicted"/>
<keyword evidence="1" id="KW-0175">Coiled coil</keyword>
<organism evidence="3 4">
    <name type="scientific">Coniochaeta pulveracea</name>
    <dbReference type="NCBI Taxonomy" id="177199"/>
    <lineage>
        <taxon>Eukaryota</taxon>
        <taxon>Fungi</taxon>
        <taxon>Dikarya</taxon>
        <taxon>Ascomycota</taxon>
        <taxon>Pezizomycotina</taxon>
        <taxon>Sordariomycetes</taxon>
        <taxon>Sordariomycetidae</taxon>
        <taxon>Coniochaetales</taxon>
        <taxon>Coniochaetaceae</taxon>
        <taxon>Coniochaeta</taxon>
    </lineage>
</organism>
<reference evidence="3 4" key="1">
    <citation type="submission" date="2018-08" db="EMBL/GenBank/DDBJ databases">
        <title>Draft genome of the lignicolous fungus Coniochaeta pulveracea.</title>
        <authorList>
            <person name="Borstlap C.J."/>
            <person name="De Witt R.N."/>
            <person name="Botha A."/>
            <person name="Volschenk H."/>
        </authorList>
    </citation>
    <scope>NUCLEOTIDE SEQUENCE [LARGE SCALE GENOMIC DNA]</scope>
    <source>
        <strain evidence="3 4">CAB683</strain>
    </source>
</reference>